<evidence type="ECO:0000256" key="5">
    <source>
        <dbReference type="HAMAP-Rule" id="MF_01632"/>
    </source>
</evidence>
<gene>
    <name evidence="5" type="primary">ubiC</name>
    <name evidence="6" type="ORF">VVD49_17055</name>
</gene>
<evidence type="ECO:0000256" key="4">
    <source>
        <dbReference type="ARBA" id="ARBA00023317"/>
    </source>
</evidence>
<protein>
    <recommendedName>
        <fullName evidence="5">Probable chorismate pyruvate-lyase</fullName>
        <shortName evidence="5">CL</shortName>
        <shortName evidence="5">CPL</shortName>
        <ecNumber evidence="5">4.1.3.40</ecNumber>
    </recommendedName>
</protein>
<dbReference type="GO" id="GO:0008813">
    <property type="term" value="F:chorismate lyase activity"/>
    <property type="evidence" value="ECO:0007669"/>
    <property type="project" value="UniProtKB-EC"/>
</dbReference>
<comment type="catalytic activity">
    <reaction evidence="5">
        <text>chorismate = 4-hydroxybenzoate + pyruvate</text>
        <dbReference type="Rhea" id="RHEA:16505"/>
        <dbReference type="ChEBI" id="CHEBI:15361"/>
        <dbReference type="ChEBI" id="CHEBI:17879"/>
        <dbReference type="ChEBI" id="CHEBI:29748"/>
        <dbReference type="EC" id="4.1.3.40"/>
    </reaction>
</comment>
<keyword evidence="3 5" id="KW-0456">Lyase</keyword>
<dbReference type="Proteomes" id="UP001331561">
    <property type="component" value="Unassembled WGS sequence"/>
</dbReference>
<feature type="binding site" evidence="5">
    <location>
        <position position="117"/>
    </location>
    <ligand>
        <name>substrate</name>
    </ligand>
</feature>
<dbReference type="InterPro" id="IPR028978">
    <property type="entry name" value="Chorismate_lyase_/UTRA_dom_sf"/>
</dbReference>
<dbReference type="SUPFAM" id="SSF64288">
    <property type="entry name" value="Chorismate lyase-like"/>
    <property type="match status" value="1"/>
</dbReference>
<dbReference type="Gene3D" id="3.40.1410.10">
    <property type="entry name" value="Chorismate lyase-like"/>
    <property type="match status" value="1"/>
</dbReference>
<proteinExistence type="inferred from homology"/>
<comment type="similarity">
    <text evidence="5">Belongs to the UbiC family.</text>
</comment>
<dbReference type="PANTHER" id="PTHR38683">
    <property type="entry name" value="CHORISMATE PYRUVATE-LYASE"/>
    <property type="match status" value="1"/>
</dbReference>
<comment type="pathway">
    <text evidence="5">Cofactor biosynthesis; ubiquinone biosynthesis.</text>
</comment>
<feature type="binding site" evidence="5">
    <location>
        <position position="177"/>
    </location>
    <ligand>
        <name>substrate</name>
    </ligand>
</feature>
<dbReference type="InterPro" id="IPR007440">
    <property type="entry name" value="Chorismate--pyruvate_lyase"/>
</dbReference>
<evidence type="ECO:0000256" key="3">
    <source>
        <dbReference type="ARBA" id="ARBA00023239"/>
    </source>
</evidence>
<keyword evidence="7" id="KW-1185">Reference proteome</keyword>
<reference evidence="6 7" key="1">
    <citation type="submission" date="2024-01" db="EMBL/GenBank/DDBJ databases">
        <title>Uliginosibacterium soil sp. nov.</title>
        <authorList>
            <person name="Lv Y."/>
        </authorList>
    </citation>
    <scope>NUCLEOTIDE SEQUENCE [LARGE SCALE GENOMIC DNA]</scope>
    <source>
        <strain evidence="6 7">H3</strain>
    </source>
</reference>
<dbReference type="RefSeq" id="WP_327600411.1">
    <property type="nucleotide sequence ID" value="NZ_JAYXHS010000003.1"/>
</dbReference>
<keyword evidence="1 5" id="KW-0963">Cytoplasm</keyword>
<name>A0ABU6K7E9_9RHOO</name>
<sequence>MSEILPANTLVECPSWRAAPVAANHPLHGWLTDSASLTARIAARCDALRVVLLSQGDARPHCDEAALLGLRSGEQACLREVLLLADERPVVYARSLLRHDSLRGAWLMFGGIGLRPLGTALFADPLIRRGPLSARRLDRRDTRHALVRQHAGLVSDEALWARRSCFVRHEQPLVVCEVFLPAILALRK</sequence>
<comment type="function">
    <text evidence="5">Removes the pyruvyl group from chorismate, with concomitant aromatization of the ring, to provide 4-hydroxybenzoate (4HB) for the ubiquinone pathway.</text>
</comment>
<accession>A0ABU6K7E9</accession>
<dbReference type="EMBL" id="JAYXHS010000003">
    <property type="protein sequence ID" value="MEC5387442.1"/>
    <property type="molecule type" value="Genomic_DNA"/>
</dbReference>
<keyword evidence="4 5" id="KW-0670">Pyruvate</keyword>
<evidence type="ECO:0000256" key="1">
    <source>
        <dbReference type="ARBA" id="ARBA00022490"/>
    </source>
</evidence>
<comment type="caution">
    <text evidence="5">Lacks conserved residue(s) required for the propagation of feature annotation.</text>
</comment>
<evidence type="ECO:0000256" key="2">
    <source>
        <dbReference type="ARBA" id="ARBA00022688"/>
    </source>
</evidence>
<comment type="caution">
    <text evidence="6">The sequence shown here is derived from an EMBL/GenBank/DDBJ whole genome shotgun (WGS) entry which is preliminary data.</text>
</comment>
<dbReference type="HAMAP" id="MF_01632">
    <property type="entry name" value="UbiC"/>
    <property type="match status" value="1"/>
</dbReference>
<evidence type="ECO:0000313" key="6">
    <source>
        <dbReference type="EMBL" id="MEC5387442.1"/>
    </source>
</evidence>
<feature type="binding site" evidence="5">
    <location>
        <position position="79"/>
    </location>
    <ligand>
        <name>substrate</name>
    </ligand>
</feature>
<organism evidence="6 7">
    <name type="scientific">Uliginosibacterium silvisoli</name>
    <dbReference type="NCBI Taxonomy" id="3114758"/>
    <lineage>
        <taxon>Bacteria</taxon>
        <taxon>Pseudomonadati</taxon>
        <taxon>Pseudomonadota</taxon>
        <taxon>Betaproteobacteria</taxon>
        <taxon>Rhodocyclales</taxon>
        <taxon>Zoogloeaceae</taxon>
        <taxon>Uliginosibacterium</taxon>
    </lineage>
</organism>
<dbReference type="Pfam" id="PF04345">
    <property type="entry name" value="Chor_lyase"/>
    <property type="match status" value="1"/>
</dbReference>
<comment type="subcellular location">
    <subcellularLocation>
        <location evidence="5">Cytoplasm</location>
    </subcellularLocation>
</comment>
<evidence type="ECO:0000313" key="7">
    <source>
        <dbReference type="Proteomes" id="UP001331561"/>
    </source>
</evidence>
<dbReference type="EC" id="4.1.3.40" evidence="5"/>
<dbReference type="PANTHER" id="PTHR38683:SF1">
    <property type="entry name" value="CHORISMATE PYRUVATE-LYASE"/>
    <property type="match status" value="1"/>
</dbReference>
<keyword evidence="2 5" id="KW-0831">Ubiquinone biosynthesis</keyword>